<dbReference type="GO" id="GO:0032259">
    <property type="term" value="P:methylation"/>
    <property type="evidence" value="ECO:0007669"/>
    <property type="project" value="UniProtKB-KW"/>
</dbReference>
<evidence type="ECO:0000313" key="2">
    <source>
        <dbReference type="Proteomes" id="UP001597387"/>
    </source>
</evidence>
<dbReference type="Gene3D" id="3.40.50.150">
    <property type="entry name" value="Vaccinia Virus protein VP39"/>
    <property type="match status" value="1"/>
</dbReference>
<dbReference type="EMBL" id="JBHUHZ010000001">
    <property type="protein sequence ID" value="MFD2161653.1"/>
    <property type="molecule type" value="Genomic_DNA"/>
</dbReference>
<organism evidence="1 2">
    <name type="scientific">Paradesertivirga mongoliensis</name>
    <dbReference type="NCBI Taxonomy" id="2100740"/>
    <lineage>
        <taxon>Bacteria</taxon>
        <taxon>Pseudomonadati</taxon>
        <taxon>Bacteroidota</taxon>
        <taxon>Sphingobacteriia</taxon>
        <taxon>Sphingobacteriales</taxon>
        <taxon>Sphingobacteriaceae</taxon>
        <taxon>Paradesertivirga</taxon>
    </lineage>
</organism>
<gene>
    <name evidence="1" type="ORF">ACFSJU_04560</name>
</gene>
<dbReference type="Pfam" id="PF13489">
    <property type="entry name" value="Methyltransf_23"/>
    <property type="match status" value="1"/>
</dbReference>
<evidence type="ECO:0000313" key="1">
    <source>
        <dbReference type="EMBL" id="MFD2161653.1"/>
    </source>
</evidence>
<keyword evidence="1" id="KW-0808">Transferase</keyword>
<dbReference type="EC" id="2.1.1.222" evidence="1"/>
<dbReference type="GO" id="GO:0061542">
    <property type="term" value="F:3-demethylubiquinol 3-O-methyltransferase activity"/>
    <property type="evidence" value="ECO:0007669"/>
    <property type="project" value="UniProtKB-EC"/>
</dbReference>
<proteinExistence type="predicted"/>
<keyword evidence="1" id="KW-0489">Methyltransferase</keyword>
<sequence>MVTQVVPKFGWTSNGAEQSHSYLLPATLRLLERHHVGSLLDIGTGNGSNLPAWLSGTERVAAMEPDEEGFSFAREYADADVRKIAVGEEIPADWRHAFEAIVCLEVVEHLFNPADLVKTARQTLKKDGIIIISTPYHGYLKNLALAVADKWDHHHHPTKTGGHIKFWTRNSLSQLFVSEGFREIHFEGVGRLPYLWKSMIMVFQID</sequence>
<dbReference type="RefSeq" id="WP_255898831.1">
    <property type="nucleotide sequence ID" value="NZ_JAFMZO010000001.1"/>
</dbReference>
<comment type="caution">
    <text evidence="1">The sequence shown here is derived from an EMBL/GenBank/DDBJ whole genome shotgun (WGS) entry which is preliminary data.</text>
</comment>
<protein>
    <submittedName>
        <fullName evidence="1">Class I SAM-dependent methyltransferase</fullName>
        <ecNumber evidence="1">2.1.1.222</ecNumber>
        <ecNumber evidence="1">2.1.1.64</ecNumber>
    </submittedName>
</protein>
<dbReference type="EC" id="2.1.1.64" evidence="1"/>
<dbReference type="CDD" id="cd02440">
    <property type="entry name" value="AdoMet_MTases"/>
    <property type="match status" value="1"/>
</dbReference>
<keyword evidence="2" id="KW-1185">Reference proteome</keyword>
<reference evidence="2" key="1">
    <citation type="journal article" date="2019" name="Int. J. Syst. Evol. Microbiol.">
        <title>The Global Catalogue of Microorganisms (GCM) 10K type strain sequencing project: providing services to taxonomists for standard genome sequencing and annotation.</title>
        <authorList>
            <consortium name="The Broad Institute Genomics Platform"/>
            <consortium name="The Broad Institute Genome Sequencing Center for Infectious Disease"/>
            <person name="Wu L."/>
            <person name="Ma J."/>
        </authorList>
    </citation>
    <scope>NUCLEOTIDE SEQUENCE [LARGE SCALE GENOMIC DNA]</scope>
    <source>
        <strain evidence="2">KCTC 42217</strain>
    </source>
</reference>
<dbReference type="GO" id="GO:0102208">
    <property type="term" value="F:2-polyprenyl-6-hydroxyphenol methylase activity"/>
    <property type="evidence" value="ECO:0007669"/>
    <property type="project" value="UniProtKB-EC"/>
</dbReference>
<accession>A0ABW4ZHY7</accession>
<dbReference type="PANTHER" id="PTHR43861">
    <property type="entry name" value="TRANS-ACONITATE 2-METHYLTRANSFERASE-RELATED"/>
    <property type="match status" value="1"/>
</dbReference>
<name>A0ABW4ZHY7_9SPHI</name>
<dbReference type="Proteomes" id="UP001597387">
    <property type="component" value="Unassembled WGS sequence"/>
</dbReference>
<dbReference type="SUPFAM" id="SSF53335">
    <property type="entry name" value="S-adenosyl-L-methionine-dependent methyltransferases"/>
    <property type="match status" value="1"/>
</dbReference>
<dbReference type="InterPro" id="IPR029063">
    <property type="entry name" value="SAM-dependent_MTases_sf"/>
</dbReference>